<name>A0A3R7WMT4_APHAT</name>
<dbReference type="InterPro" id="IPR027409">
    <property type="entry name" value="GroEL-like_apical_dom_sf"/>
</dbReference>
<dbReference type="PANTHER" id="PTHR14667:SF2">
    <property type="entry name" value="BARDET-BIEDL SYNDROME 10 PROTEIN"/>
    <property type="match status" value="1"/>
</dbReference>
<sequence>MEESLHADEVVHAMASLVQSSFGPLGAETLLFCPPEPPILTSSGYTILHYADMTKSHIAHPMKSFLVQKVRAVYRDMGDGVSQYLLLLDLILQRIEISRVWSTAFATAKSSIGPLFHATFDTSTIRTAVIFDALHEAARAIVTTALTGLFNPSVVAYLADLTVDWMFKSVAASFHHLLPTTPADLHVYLDHIQRHANDTLLQLSMGPLDASRITRRHEYLIRLSSHSNVTLRDEKLPMGQRIVLFVGSLDQLGASAVEVQVPSATTYLSSIHWSAQRVDEFVTTLKSQHQVNLVLHITKQVVASCVQHGIVCLPFVDKADLFALAARTGVSWLTNVFDPIDEARHVAVNTAPLRLIRAGGASFVVLDALTCPSTSSYSPTEEATEVRVVVPQVLLRAPSKGLCKQYYYAVKKGLRVLRFWCSSSSMTSPSSFCHDDVATPQTYLASLGGAQAPELGLAHALMHSSPLSSLIPMPVRAILAQALVGTYSLLRANSTASSTSAPFPAVHHHPILMGRIDLDTCCDDTPNNQTTSRHEAIKGVVLDMRAVLTTHAGPYVYMLFLRCDVVQGWGGCARVEVTRVVEARPEEYGVVHPLGHCCRLLEHVLGTLEEVCRLDKQFLRVRRRRTAKEREDDGP</sequence>
<dbReference type="SUPFAM" id="SSF48592">
    <property type="entry name" value="GroEL equatorial domain-like"/>
    <property type="match status" value="1"/>
</dbReference>
<dbReference type="Gene3D" id="1.10.560.10">
    <property type="entry name" value="GroEL-like equatorial domain"/>
    <property type="match status" value="1"/>
</dbReference>
<dbReference type="Proteomes" id="UP000284702">
    <property type="component" value="Unassembled WGS sequence"/>
</dbReference>
<dbReference type="PANTHER" id="PTHR14667">
    <property type="entry name" value="BARDET-BIEDL SYNDROME 10 PROTEIN"/>
    <property type="match status" value="1"/>
</dbReference>
<evidence type="ECO:0000313" key="2">
    <source>
        <dbReference type="Proteomes" id="UP000284702"/>
    </source>
</evidence>
<evidence type="ECO:0000313" key="1">
    <source>
        <dbReference type="EMBL" id="RQM26899.1"/>
    </source>
</evidence>
<dbReference type="VEuPathDB" id="FungiDB:H257_00489"/>
<accession>A0A3R7WMT4</accession>
<dbReference type="InterPro" id="IPR042619">
    <property type="entry name" value="BBS10"/>
</dbReference>
<comment type="caution">
    <text evidence="1">The sequence shown here is derived from an EMBL/GenBank/DDBJ whole genome shotgun (WGS) entry which is preliminary data.</text>
</comment>
<dbReference type="GO" id="GO:0051131">
    <property type="term" value="P:chaperone-mediated protein complex assembly"/>
    <property type="evidence" value="ECO:0007669"/>
    <property type="project" value="InterPro"/>
</dbReference>
<dbReference type="InterPro" id="IPR027410">
    <property type="entry name" value="TCP-1-like_intermed_sf"/>
</dbReference>
<protein>
    <submittedName>
        <fullName evidence="1">Uncharacterized protein</fullName>
    </submittedName>
</protein>
<dbReference type="AlphaFoldDB" id="A0A3R7WMT4"/>
<dbReference type="Gene3D" id="3.30.260.10">
    <property type="entry name" value="TCP-1-like chaperonin intermediate domain"/>
    <property type="match status" value="1"/>
</dbReference>
<dbReference type="Gene3D" id="3.50.7.10">
    <property type="entry name" value="GroEL"/>
    <property type="match status" value="1"/>
</dbReference>
<reference evidence="1" key="1">
    <citation type="submission" date="2018-07" db="EMBL/GenBank/DDBJ databases">
        <title>Annotation of Aphanomyces astaci genome assembly.</title>
        <authorList>
            <person name="Studholme D.J."/>
        </authorList>
    </citation>
    <scope>NUCLEOTIDE SEQUENCE [LARGE SCALE GENOMIC DNA]</scope>
    <source>
        <strain evidence="1">Pc</strain>
    </source>
</reference>
<proteinExistence type="predicted"/>
<organism evidence="1 2">
    <name type="scientific">Aphanomyces astaci</name>
    <name type="common">Crayfish plague agent</name>
    <dbReference type="NCBI Taxonomy" id="112090"/>
    <lineage>
        <taxon>Eukaryota</taxon>
        <taxon>Sar</taxon>
        <taxon>Stramenopiles</taxon>
        <taxon>Oomycota</taxon>
        <taxon>Saprolegniomycetes</taxon>
        <taxon>Saprolegniales</taxon>
        <taxon>Verrucalvaceae</taxon>
        <taxon>Aphanomyces</taxon>
    </lineage>
</organism>
<keyword evidence="2" id="KW-1185">Reference proteome</keyword>
<gene>
    <name evidence="1" type="ORF">B5M09_003649</name>
</gene>
<dbReference type="InterPro" id="IPR027413">
    <property type="entry name" value="GROEL-like_equatorial_sf"/>
</dbReference>
<dbReference type="EMBL" id="MZMZ02002204">
    <property type="protein sequence ID" value="RQM26899.1"/>
    <property type="molecule type" value="Genomic_DNA"/>
</dbReference>